<dbReference type="GO" id="GO:0003924">
    <property type="term" value="F:GTPase activity"/>
    <property type="evidence" value="ECO:0007669"/>
    <property type="project" value="InterPro"/>
</dbReference>
<dbReference type="InterPro" id="IPR027417">
    <property type="entry name" value="P-loop_NTPase"/>
</dbReference>
<dbReference type="EMBL" id="JAIWYP010000001">
    <property type="protein sequence ID" value="KAH3886615.1"/>
    <property type="molecule type" value="Genomic_DNA"/>
</dbReference>
<sequence length="251" mass="28369">MVILDVEIIKAHGQGMKSQLRKSLTYSKVCQSAVKMFDTVLEEPPDFYIRLVLLGDGGTGKSRLAKRFSCNTCRSAFKKIPSSVDLKSFEYVDRIIKRENHVVLARLYDTAGQEKFRSLTASYYRGAHGCLLLFDVTNETTFKNVAYWLYDLREHSTQPDVCTILVGTRCHVPLAERAVSTERAEKFAESEGLTYMEISAEEGINVMEVFEKMADLIIAKLAKAQLIITQPQDTVKLPRKPTQPKKEICSC</sequence>
<dbReference type="PROSITE" id="PS51419">
    <property type="entry name" value="RAB"/>
    <property type="match status" value="1"/>
</dbReference>
<dbReference type="PRINTS" id="PR00449">
    <property type="entry name" value="RASTRNSFRMNG"/>
</dbReference>
<dbReference type="CDD" id="cd00154">
    <property type="entry name" value="Rab"/>
    <property type="match status" value="1"/>
</dbReference>
<dbReference type="Proteomes" id="UP000828390">
    <property type="component" value="Unassembled WGS sequence"/>
</dbReference>
<dbReference type="SMART" id="SM00176">
    <property type="entry name" value="RAN"/>
    <property type="match status" value="1"/>
</dbReference>
<dbReference type="PANTHER" id="PTHR47979">
    <property type="entry name" value="DRAB11-RELATED"/>
    <property type="match status" value="1"/>
</dbReference>
<proteinExistence type="inferred from homology"/>
<dbReference type="SMART" id="SM00173">
    <property type="entry name" value="RAS"/>
    <property type="match status" value="1"/>
</dbReference>
<evidence type="ECO:0000313" key="2">
    <source>
        <dbReference type="EMBL" id="KAH3886615.1"/>
    </source>
</evidence>
<dbReference type="InterPro" id="IPR050209">
    <property type="entry name" value="Rab_GTPases_membrane_traffic"/>
</dbReference>
<organism evidence="2 3">
    <name type="scientific">Dreissena polymorpha</name>
    <name type="common">Zebra mussel</name>
    <name type="synonym">Mytilus polymorpha</name>
    <dbReference type="NCBI Taxonomy" id="45954"/>
    <lineage>
        <taxon>Eukaryota</taxon>
        <taxon>Metazoa</taxon>
        <taxon>Spiralia</taxon>
        <taxon>Lophotrochozoa</taxon>
        <taxon>Mollusca</taxon>
        <taxon>Bivalvia</taxon>
        <taxon>Autobranchia</taxon>
        <taxon>Heteroconchia</taxon>
        <taxon>Euheterodonta</taxon>
        <taxon>Imparidentia</taxon>
        <taxon>Neoheterodontei</taxon>
        <taxon>Myida</taxon>
        <taxon>Dreissenoidea</taxon>
        <taxon>Dreissenidae</taxon>
        <taxon>Dreissena</taxon>
    </lineage>
</organism>
<dbReference type="AlphaFoldDB" id="A0A9D4N2H8"/>
<protein>
    <submittedName>
        <fullName evidence="2">Uncharacterized protein</fullName>
    </submittedName>
</protein>
<gene>
    <name evidence="2" type="ORF">DPMN_010626</name>
</gene>
<dbReference type="NCBIfam" id="TIGR00231">
    <property type="entry name" value="small_GTP"/>
    <property type="match status" value="1"/>
</dbReference>
<dbReference type="PROSITE" id="PS51421">
    <property type="entry name" value="RAS"/>
    <property type="match status" value="1"/>
</dbReference>
<dbReference type="SMART" id="SM00174">
    <property type="entry name" value="RHO"/>
    <property type="match status" value="1"/>
</dbReference>
<dbReference type="FunFam" id="3.40.50.300:FF:001447">
    <property type="entry name" value="Ras-related protein Rab-1B"/>
    <property type="match status" value="1"/>
</dbReference>
<comment type="caution">
    <text evidence="2">The sequence shown here is derived from an EMBL/GenBank/DDBJ whole genome shotgun (WGS) entry which is preliminary data.</text>
</comment>
<dbReference type="PROSITE" id="PS51420">
    <property type="entry name" value="RHO"/>
    <property type="match status" value="1"/>
</dbReference>
<dbReference type="Gene3D" id="3.40.50.300">
    <property type="entry name" value="P-loop containing nucleotide triphosphate hydrolases"/>
    <property type="match status" value="1"/>
</dbReference>
<dbReference type="InterPro" id="IPR005225">
    <property type="entry name" value="Small_GTP-bd"/>
</dbReference>
<evidence type="ECO:0000313" key="3">
    <source>
        <dbReference type="Proteomes" id="UP000828390"/>
    </source>
</evidence>
<accession>A0A9D4N2H8</accession>
<dbReference type="GO" id="GO:0005525">
    <property type="term" value="F:GTP binding"/>
    <property type="evidence" value="ECO:0007669"/>
    <property type="project" value="InterPro"/>
</dbReference>
<evidence type="ECO:0000256" key="1">
    <source>
        <dbReference type="ARBA" id="ARBA00006270"/>
    </source>
</evidence>
<dbReference type="SUPFAM" id="SSF52540">
    <property type="entry name" value="P-loop containing nucleoside triphosphate hydrolases"/>
    <property type="match status" value="1"/>
</dbReference>
<dbReference type="Pfam" id="PF00071">
    <property type="entry name" value="Ras"/>
    <property type="match status" value="1"/>
</dbReference>
<keyword evidence="3" id="KW-1185">Reference proteome</keyword>
<comment type="similarity">
    <text evidence="1">Belongs to the small GTPase superfamily. Rab family.</text>
</comment>
<dbReference type="InterPro" id="IPR001806">
    <property type="entry name" value="Small_GTPase"/>
</dbReference>
<name>A0A9D4N2H8_DREPO</name>
<reference evidence="2" key="1">
    <citation type="journal article" date="2019" name="bioRxiv">
        <title>The Genome of the Zebra Mussel, Dreissena polymorpha: A Resource for Invasive Species Research.</title>
        <authorList>
            <person name="McCartney M.A."/>
            <person name="Auch B."/>
            <person name="Kono T."/>
            <person name="Mallez S."/>
            <person name="Zhang Y."/>
            <person name="Obille A."/>
            <person name="Becker A."/>
            <person name="Abrahante J.E."/>
            <person name="Garbe J."/>
            <person name="Badalamenti J.P."/>
            <person name="Herman A."/>
            <person name="Mangelson H."/>
            <person name="Liachko I."/>
            <person name="Sullivan S."/>
            <person name="Sone E.D."/>
            <person name="Koren S."/>
            <person name="Silverstein K.A.T."/>
            <person name="Beckman K.B."/>
            <person name="Gohl D.M."/>
        </authorList>
    </citation>
    <scope>NUCLEOTIDE SEQUENCE</scope>
    <source>
        <strain evidence="2">Duluth1</strain>
        <tissue evidence="2">Whole animal</tissue>
    </source>
</reference>
<dbReference type="SMART" id="SM00175">
    <property type="entry name" value="RAB"/>
    <property type="match status" value="1"/>
</dbReference>
<reference evidence="2" key="2">
    <citation type="submission" date="2020-11" db="EMBL/GenBank/DDBJ databases">
        <authorList>
            <person name="McCartney M.A."/>
            <person name="Auch B."/>
            <person name="Kono T."/>
            <person name="Mallez S."/>
            <person name="Becker A."/>
            <person name="Gohl D.M."/>
            <person name="Silverstein K.A.T."/>
            <person name="Koren S."/>
            <person name="Bechman K.B."/>
            <person name="Herman A."/>
            <person name="Abrahante J.E."/>
            <person name="Garbe J."/>
        </authorList>
    </citation>
    <scope>NUCLEOTIDE SEQUENCE</scope>
    <source>
        <strain evidence="2">Duluth1</strain>
        <tissue evidence="2">Whole animal</tissue>
    </source>
</reference>